<protein>
    <recommendedName>
        <fullName evidence="4">Mannosyltransferase related to Gpi18</fullName>
    </recommendedName>
</protein>
<dbReference type="Proteomes" id="UP000653631">
    <property type="component" value="Unassembled WGS sequence"/>
</dbReference>
<feature type="transmembrane region" description="Helical" evidence="1">
    <location>
        <begin position="294"/>
        <end position="312"/>
    </location>
</feature>
<evidence type="ECO:0000256" key="1">
    <source>
        <dbReference type="SAM" id="Phobius"/>
    </source>
</evidence>
<keyword evidence="1" id="KW-0472">Membrane</keyword>
<name>A0ABD0AMI3_LIMFE</name>
<dbReference type="AlphaFoldDB" id="A0ABD0AMI3"/>
<sequence length="398" mass="45992">MVQLEKPKQKWVWSQVLGLIAITVALVAFRLTLFNVQSGDYLEYLRDWYERIRSLGGLAALHHQVGNYAVPYQFLIALFTYLPLRNLYLYKALSVTFDIVFAVYSAKLIHRVKPKLNFLVPYTLILALPTVILNSSAWGQADSIYTAWLMVALWYLMNHQNNRALIFFGVALAFKLQAILLLPFFFYVYWARHDYRHWYQFGWVPVTVYAMNLPGFLAGRSLLTPLTIYAGQTSDYKELALNIANFPKFLQLAFPTAVLDHYELLKRGLMVLTCLILLAGFWYLRRLDLTPQRFLVVATWSFWTCTMFLPSMHDRYSYFVMVMLALVALLDCRMIGVALVSIGISTMLYLRYLLNADAAIDLLPLAIIQIINYCGFTVGTFLHPQPEYLHSFRSITTD</sequence>
<dbReference type="EMBL" id="BOLH01000019">
    <property type="protein sequence ID" value="GIC72643.1"/>
    <property type="molecule type" value="Genomic_DNA"/>
</dbReference>
<feature type="transmembrane region" description="Helical" evidence="1">
    <location>
        <begin position="164"/>
        <end position="190"/>
    </location>
</feature>
<proteinExistence type="predicted"/>
<feature type="transmembrane region" description="Helical" evidence="1">
    <location>
        <begin position="362"/>
        <end position="382"/>
    </location>
</feature>
<feature type="transmembrane region" description="Helical" evidence="1">
    <location>
        <begin position="87"/>
        <end position="104"/>
    </location>
</feature>
<keyword evidence="1" id="KW-1133">Transmembrane helix</keyword>
<evidence type="ECO:0000313" key="2">
    <source>
        <dbReference type="EMBL" id="GIC72643.1"/>
    </source>
</evidence>
<keyword evidence="1" id="KW-0812">Transmembrane</keyword>
<organism evidence="2 3">
    <name type="scientific">Limosilactobacillus fermentum</name>
    <name type="common">Lactobacillus fermentum</name>
    <dbReference type="NCBI Taxonomy" id="1613"/>
    <lineage>
        <taxon>Bacteria</taxon>
        <taxon>Bacillati</taxon>
        <taxon>Bacillota</taxon>
        <taxon>Bacilli</taxon>
        <taxon>Lactobacillales</taxon>
        <taxon>Lactobacillaceae</taxon>
        <taxon>Limosilactobacillus</taxon>
    </lineage>
</organism>
<feature type="transmembrane region" description="Helical" evidence="1">
    <location>
        <begin position="12"/>
        <end position="33"/>
    </location>
</feature>
<reference evidence="2 3" key="1">
    <citation type="submission" date="2021-01" db="EMBL/GenBank/DDBJ databases">
        <title>Development of a method for detection of lactic acid bacteria that cause putrefactive shochu mash.</title>
        <authorList>
            <person name="Takashita H."/>
            <person name="Fujihara E."/>
            <person name="Takayama K."/>
            <person name="Yamamoto H."/>
            <person name="Mizutani M."/>
            <person name="Kajiwara Y."/>
        </authorList>
    </citation>
    <scope>NUCLEOTIDE SEQUENCE [LARGE SCALE GENOMIC DNA]</scope>
    <source>
        <strain evidence="2 3">01-B1</strain>
    </source>
</reference>
<evidence type="ECO:0000313" key="3">
    <source>
        <dbReference type="Proteomes" id="UP000653631"/>
    </source>
</evidence>
<feature type="transmembrane region" description="Helical" evidence="1">
    <location>
        <begin position="264"/>
        <end position="282"/>
    </location>
</feature>
<gene>
    <name evidence="2" type="ORF">LF01B1_16580</name>
</gene>
<dbReference type="RefSeq" id="WP_239065481.1">
    <property type="nucleotide sequence ID" value="NZ_BOLH01000019.1"/>
</dbReference>
<evidence type="ECO:0008006" key="4">
    <source>
        <dbReference type="Google" id="ProtNLM"/>
    </source>
</evidence>
<comment type="caution">
    <text evidence="2">The sequence shown here is derived from an EMBL/GenBank/DDBJ whole genome shotgun (WGS) entry which is preliminary data.</text>
</comment>
<feature type="transmembrane region" description="Helical" evidence="1">
    <location>
        <begin position="318"/>
        <end position="350"/>
    </location>
</feature>
<feature type="transmembrane region" description="Helical" evidence="1">
    <location>
        <begin position="116"/>
        <end position="132"/>
    </location>
</feature>
<accession>A0ABD0AMI3</accession>